<dbReference type="InterPro" id="IPR051398">
    <property type="entry name" value="Polysacch_Deacetylase"/>
</dbReference>
<keyword evidence="4" id="KW-0472">Membrane</keyword>
<keyword evidence="4" id="KW-1133">Transmembrane helix</keyword>
<feature type="domain" description="NodB homology" evidence="5">
    <location>
        <begin position="343"/>
        <end position="397"/>
    </location>
</feature>
<dbReference type="GO" id="GO:0005975">
    <property type="term" value="P:carbohydrate metabolic process"/>
    <property type="evidence" value="ECO:0007669"/>
    <property type="project" value="InterPro"/>
</dbReference>
<sequence>MDLQEREKKIAELKAKRKKQVLIVRSAVGGLALVLLVVCAVFIVKLVNRGDGSSTADDPATEAATDGQMEETGQTDGSQTEGSTQALPAGTDPSTAAAEADTLAAMYDYDGAIELLKGMAGYESDSQLQAKAAEYEAAKASCVEYPLEEVTHVFYHSLVKDPARAFAPDDATSKGINQVMTTIDEFNKITQSMYDKGYVMVRLSDMVTFDENGNAVKGKIMLPPGKIPFVLSQDDVSYYHYQAGYGMADKLVLDENGEVKALYTDTDGTESIGDFDMVPLIDSFVKEHPDFSYRGAKGTLAMTGYNGVFGYRTDIDYKVKEHLLDDQKAWLAENPDFDFDKDVAEATKIADAMKANGWTFASHTWGHKDVSAAALDDIKADTEKWKSYVEPIVGPTNIIIFAFGADIGEAAPYTSDNTNGKFDYLKSQGFDIYCNVDSQKYFVQFGENFMRQGRRNLDGYRMYYDPDLVSDLFDASQVFDSARPTPVPRMDGKDSD</sequence>
<dbReference type="GO" id="GO:0016810">
    <property type="term" value="F:hydrolase activity, acting on carbon-nitrogen (but not peptide) bonds"/>
    <property type="evidence" value="ECO:0007669"/>
    <property type="project" value="InterPro"/>
</dbReference>
<feature type="region of interest" description="Disordered" evidence="3">
    <location>
        <begin position="51"/>
        <end position="95"/>
    </location>
</feature>
<evidence type="ECO:0000256" key="4">
    <source>
        <dbReference type="SAM" id="Phobius"/>
    </source>
</evidence>
<comment type="caution">
    <text evidence="6">The sequence shown here is derived from an EMBL/GenBank/DDBJ whole genome shotgun (WGS) entry which is preliminary data.</text>
</comment>
<comment type="subcellular location">
    <subcellularLocation>
        <location evidence="1">Secreted</location>
    </subcellularLocation>
</comment>
<dbReference type="InterPro" id="IPR011330">
    <property type="entry name" value="Glyco_hydro/deAcase_b/a-brl"/>
</dbReference>
<feature type="compositionally biased region" description="Low complexity" evidence="3">
    <location>
        <begin position="55"/>
        <end position="66"/>
    </location>
</feature>
<dbReference type="RefSeq" id="WP_257497432.1">
    <property type="nucleotide sequence ID" value="NZ_JANKBI010000001.1"/>
</dbReference>
<keyword evidence="4" id="KW-0812">Transmembrane</keyword>
<dbReference type="AlphaFoldDB" id="A0AB73T937"/>
<gene>
    <name evidence="6" type="ORF">C7383_101126</name>
</gene>
<evidence type="ECO:0000256" key="3">
    <source>
        <dbReference type="SAM" id="MobiDB-lite"/>
    </source>
</evidence>
<evidence type="ECO:0000313" key="6">
    <source>
        <dbReference type="EMBL" id="PWJ78758.1"/>
    </source>
</evidence>
<dbReference type="PANTHER" id="PTHR34216">
    <property type="match status" value="1"/>
</dbReference>
<dbReference type="PANTHER" id="PTHR34216:SF3">
    <property type="entry name" value="POLY-BETA-1,6-N-ACETYL-D-GLUCOSAMINE N-DEACETYLASE"/>
    <property type="match status" value="1"/>
</dbReference>
<dbReference type="InterPro" id="IPR002509">
    <property type="entry name" value="NODB_dom"/>
</dbReference>
<dbReference type="Gene3D" id="3.20.20.370">
    <property type="entry name" value="Glycoside hydrolase/deacetylase"/>
    <property type="match status" value="1"/>
</dbReference>
<dbReference type="SUPFAM" id="SSF88713">
    <property type="entry name" value="Glycoside hydrolase/deacetylase"/>
    <property type="match status" value="1"/>
</dbReference>
<reference evidence="6 7" key="1">
    <citation type="submission" date="2018-05" db="EMBL/GenBank/DDBJ databases">
        <authorList>
            <person name="Goeker M."/>
            <person name="Huntemann M."/>
            <person name="Clum A."/>
            <person name="Pillay M."/>
            <person name="Palaniappan K."/>
            <person name="Varghese N."/>
            <person name="Mikhailova N."/>
            <person name="Stamatis D."/>
            <person name="Reddy T."/>
            <person name="Daum C."/>
            <person name="Shapiro N."/>
            <person name="Ivanova N."/>
            <person name="Kyrpides N."/>
            <person name="Woyke T."/>
        </authorList>
    </citation>
    <scope>NUCLEOTIDE SEQUENCE [LARGE SCALE GENOMIC DNA]</scope>
    <source>
        <strain evidence="6 7">DSM 26524</strain>
    </source>
</reference>
<protein>
    <submittedName>
        <fullName evidence="6">Polysaccharide deacetylase</fullName>
    </submittedName>
</protein>
<dbReference type="GO" id="GO:0005576">
    <property type="term" value="C:extracellular region"/>
    <property type="evidence" value="ECO:0007669"/>
    <property type="project" value="UniProtKB-SubCell"/>
</dbReference>
<evidence type="ECO:0000256" key="2">
    <source>
        <dbReference type="ARBA" id="ARBA00022729"/>
    </source>
</evidence>
<keyword evidence="2" id="KW-0732">Signal</keyword>
<dbReference type="Proteomes" id="UP000245412">
    <property type="component" value="Unassembled WGS sequence"/>
</dbReference>
<evidence type="ECO:0000256" key="1">
    <source>
        <dbReference type="ARBA" id="ARBA00004613"/>
    </source>
</evidence>
<dbReference type="EMBL" id="QGGY01000001">
    <property type="protein sequence ID" value="PWJ78758.1"/>
    <property type="molecule type" value="Genomic_DNA"/>
</dbReference>
<dbReference type="Pfam" id="PF01522">
    <property type="entry name" value="Polysacc_deac_1"/>
    <property type="match status" value="1"/>
</dbReference>
<evidence type="ECO:0000313" key="7">
    <source>
        <dbReference type="Proteomes" id="UP000245412"/>
    </source>
</evidence>
<proteinExistence type="predicted"/>
<feature type="transmembrane region" description="Helical" evidence="4">
    <location>
        <begin position="21"/>
        <end position="44"/>
    </location>
</feature>
<evidence type="ECO:0000259" key="5">
    <source>
        <dbReference type="Pfam" id="PF01522"/>
    </source>
</evidence>
<feature type="compositionally biased region" description="Polar residues" evidence="3">
    <location>
        <begin position="71"/>
        <end position="86"/>
    </location>
</feature>
<accession>A0AB73T937</accession>
<name>A0AB73T937_9FIRM</name>
<keyword evidence="7" id="KW-1185">Reference proteome</keyword>
<organism evidence="6 7">
    <name type="scientific">Murimonas intestini</name>
    <dbReference type="NCBI Taxonomy" id="1337051"/>
    <lineage>
        <taxon>Bacteria</taxon>
        <taxon>Bacillati</taxon>
        <taxon>Bacillota</taxon>
        <taxon>Clostridia</taxon>
        <taxon>Lachnospirales</taxon>
        <taxon>Lachnospiraceae</taxon>
        <taxon>Murimonas</taxon>
    </lineage>
</organism>